<keyword evidence="3 10" id="KW-0328">Glycosyltransferase</keyword>
<keyword evidence="5 8" id="KW-0812">Transmembrane</keyword>
<dbReference type="OrthoDB" id="9802649at2"/>
<feature type="transmembrane region" description="Helical" evidence="8">
    <location>
        <begin position="299"/>
        <end position="318"/>
    </location>
</feature>
<dbReference type="PANTHER" id="PTHR33908:SF11">
    <property type="entry name" value="MEMBRANE PROTEIN"/>
    <property type="match status" value="1"/>
</dbReference>
<evidence type="ECO:0000256" key="7">
    <source>
        <dbReference type="ARBA" id="ARBA00023136"/>
    </source>
</evidence>
<feature type="transmembrane region" description="Helical" evidence="8">
    <location>
        <begin position="7"/>
        <end position="28"/>
    </location>
</feature>
<feature type="domain" description="Glycosyltransferase RgtA/B/C/D-like" evidence="9">
    <location>
        <begin position="57"/>
        <end position="220"/>
    </location>
</feature>
<proteinExistence type="predicted"/>
<evidence type="ECO:0000256" key="4">
    <source>
        <dbReference type="ARBA" id="ARBA00022679"/>
    </source>
</evidence>
<feature type="transmembrane region" description="Helical" evidence="8">
    <location>
        <begin position="82"/>
        <end position="102"/>
    </location>
</feature>
<keyword evidence="11" id="KW-1185">Reference proteome</keyword>
<reference evidence="11" key="1">
    <citation type="submission" date="2016-10" db="EMBL/GenBank/DDBJ databases">
        <authorList>
            <person name="Varghese N."/>
            <person name="Submissions S."/>
        </authorList>
    </citation>
    <scope>NUCLEOTIDE SEQUENCE [LARGE SCALE GENOMIC DNA]</scope>
    <source>
        <strain evidence="11">DSM 5918</strain>
    </source>
</reference>
<evidence type="ECO:0000256" key="3">
    <source>
        <dbReference type="ARBA" id="ARBA00022676"/>
    </source>
</evidence>
<dbReference type="GO" id="GO:0005886">
    <property type="term" value="C:plasma membrane"/>
    <property type="evidence" value="ECO:0007669"/>
    <property type="project" value="UniProtKB-SubCell"/>
</dbReference>
<keyword evidence="6 8" id="KW-1133">Transmembrane helix</keyword>
<evidence type="ECO:0000259" key="9">
    <source>
        <dbReference type="Pfam" id="PF13231"/>
    </source>
</evidence>
<dbReference type="AlphaFoldDB" id="A0A1I3MS49"/>
<evidence type="ECO:0000256" key="2">
    <source>
        <dbReference type="ARBA" id="ARBA00022475"/>
    </source>
</evidence>
<evidence type="ECO:0000256" key="1">
    <source>
        <dbReference type="ARBA" id="ARBA00004651"/>
    </source>
</evidence>
<evidence type="ECO:0000313" key="10">
    <source>
        <dbReference type="EMBL" id="SFI99620.1"/>
    </source>
</evidence>
<dbReference type="InterPro" id="IPR050297">
    <property type="entry name" value="LipidA_mod_glycosyltrf_83"/>
</dbReference>
<accession>A0A1I3MS49</accession>
<evidence type="ECO:0000256" key="5">
    <source>
        <dbReference type="ARBA" id="ARBA00022692"/>
    </source>
</evidence>
<evidence type="ECO:0000256" key="6">
    <source>
        <dbReference type="ARBA" id="ARBA00022989"/>
    </source>
</evidence>
<evidence type="ECO:0000313" key="11">
    <source>
        <dbReference type="Proteomes" id="UP000198635"/>
    </source>
</evidence>
<feature type="transmembrane region" description="Helical" evidence="8">
    <location>
        <begin position="108"/>
        <end position="128"/>
    </location>
</feature>
<dbReference type="GO" id="GO:0016763">
    <property type="term" value="F:pentosyltransferase activity"/>
    <property type="evidence" value="ECO:0007669"/>
    <property type="project" value="TreeGrafter"/>
</dbReference>
<sequence>MTNRQESALYWALSLLLITAATLARYWFVASGQLNLAPDEAQYWDWSRSLQWSYYSKGPLIAFINYVGTAFLGATELGVRSGAMIGALIMQLAVLGWIGIYMKRIRTAFWTLLVLNTTMLFMAGGLLMTTDNPLLVFWLLGMICLGVAVDKGHLAAFIMLGLCLTLGITAKYTMVLFMPLALAAAFWIGRKQDMPALFWPRLLKTLGIGGVAGLLPILIWNATNDWVGIKHVLYRGAMAGDKAKIFFELKNFPEYLGSQLGVVTPWWFVFLFIGAWLVGRQLLKSDQEPVFPWLSRSMGIILTVFFWPVWLFFLFWSLHTKVEANWSATAYPAGIMLAALAVERFVHRDPRPKWRFAWPALGAVVFILLHLQGFIPFDSPKNPVHRLMGWQDLGAQVAQARDELGGEETVFLFGSEYGVTAELAFYVPGQKRAFCLAGGRKMNQYDLWPGPDSGMQNAVFVYKGEKDKVSDRVLPLFESVDEPRVVVSSHGKRTGQTFTIFLCRGYKGVWPEQEGRSF</sequence>
<dbReference type="STRING" id="52560.SAMN04488082_10155"/>
<feature type="transmembrane region" description="Helical" evidence="8">
    <location>
        <begin position="354"/>
        <end position="375"/>
    </location>
</feature>
<dbReference type="RefSeq" id="WP_092372156.1">
    <property type="nucleotide sequence ID" value="NZ_FORX01000001.1"/>
</dbReference>
<feature type="transmembrane region" description="Helical" evidence="8">
    <location>
        <begin position="135"/>
        <end position="160"/>
    </location>
</feature>
<dbReference type="EMBL" id="FORX01000001">
    <property type="protein sequence ID" value="SFI99620.1"/>
    <property type="molecule type" value="Genomic_DNA"/>
</dbReference>
<dbReference type="Proteomes" id="UP000198635">
    <property type="component" value="Unassembled WGS sequence"/>
</dbReference>
<protein>
    <submittedName>
        <fullName evidence="10">Dolichyl-phosphate-mannose-protein mannosyltransferase</fullName>
    </submittedName>
</protein>
<name>A0A1I3MS49_9BACT</name>
<gene>
    <name evidence="10" type="ORF">SAMN04488082_10155</name>
</gene>
<keyword evidence="4 10" id="KW-0808">Transferase</keyword>
<evidence type="ECO:0000256" key="8">
    <source>
        <dbReference type="SAM" id="Phobius"/>
    </source>
</evidence>
<keyword evidence="7 8" id="KW-0472">Membrane</keyword>
<keyword evidence="2" id="KW-1003">Cell membrane</keyword>
<dbReference type="PANTHER" id="PTHR33908">
    <property type="entry name" value="MANNOSYLTRANSFERASE YKCB-RELATED"/>
    <property type="match status" value="1"/>
</dbReference>
<dbReference type="InterPro" id="IPR038731">
    <property type="entry name" value="RgtA/B/C-like"/>
</dbReference>
<comment type="subcellular location">
    <subcellularLocation>
        <location evidence="1">Cell membrane</location>
        <topology evidence="1">Multi-pass membrane protein</topology>
    </subcellularLocation>
</comment>
<dbReference type="Pfam" id="PF13231">
    <property type="entry name" value="PMT_2"/>
    <property type="match status" value="1"/>
</dbReference>
<feature type="transmembrane region" description="Helical" evidence="8">
    <location>
        <begin position="256"/>
        <end position="278"/>
    </location>
</feature>
<organism evidence="10 11">
    <name type="scientific">Desulfomicrobium apsheronum</name>
    <dbReference type="NCBI Taxonomy" id="52560"/>
    <lineage>
        <taxon>Bacteria</taxon>
        <taxon>Pseudomonadati</taxon>
        <taxon>Thermodesulfobacteriota</taxon>
        <taxon>Desulfovibrionia</taxon>
        <taxon>Desulfovibrionales</taxon>
        <taxon>Desulfomicrobiaceae</taxon>
        <taxon>Desulfomicrobium</taxon>
    </lineage>
</organism>
<dbReference type="GO" id="GO:0009103">
    <property type="term" value="P:lipopolysaccharide biosynthetic process"/>
    <property type="evidence" value="ECO:0007669"/>
    <property type="project" value="UniProtKB-ARBA"/>
</dbReference>
<feature type="transmembrane region" description="Helical" evidence="8">
    <location>
        <begin position="201"/>
        <end position="220"/>
    </location>
</feature>